<dbReference type="AlphaFoldDB" id="A0AAV7JJ24"/>
<protein>
    <submittedName>
        <fullName evidence="2">High mobility group (HMG)-box containing transcription factor Sox</fullName>
    </submittedName>
</protein>
<name>A0AAV7JJ24_9METZ</name>
<evidence type="ECO:0000313" key="2">
    <source>
        <dbReference type="EMBL" id="KAI6648901.1"/>
    </source>
</evidence>
<gene>
    <name evidence="2" type="ORF">LOD99_6974</name>
</gene>
<sequence length="106" mass="11970">MSKFPSPPSLPSDYDTKPVINHYIDEQNEFPQQLPSYNMDIPSHQLHCFPIQYEYPPIYPSTEGHLYDGIPTEKDEIASMYLPKCPPYPPSIDNGTGTPDSESPSP</sequence>
<organism evidence="2 3">
    <name type="scientific">Oopsacas minuta</name>
    <dbReference type="NCBI Taxonomy" id="111878"/>
    <lineage>
        <taxon>Eukaryota</taxon>
        <taxon>Metazoa</taxon>
        <taxon>Porifera</taxon>
        <taxon>Hexactinellida</taxon>
        <taxon>Hexasterophora</taxon>
        <taxon>Lyssacinosida</taxon>
        <taxon>Leucopsacidae</taxon>
        <taxon>Oopsacas</taxon>
    </lineage>
</organism>
<evidence type="ECO:0000313" key="3">
    <source>
        <dbReference type="Proteomes" id="UP001165289"/>
    </source>
</evidence>
<evidence type="ECO:0000256" key="1">
    <source>
        <dbReference type="SAM" id="MobiDB-lite"/>
    </source>
</evidence>
<feature type="region of interest" description="Disordered" evidence="1">
    <location>
        <begin position="84"/>
        <end position="106"/>
    </location>
</feature>
<keyword evidence="3" id="KW-1185">Reference proteome</keyword>
<reference evidence="2 3" key="1">
    <citation type="journal article" date="2023" name="BMC Biol.">
        <title>The compact genome of the sponge Oopsacas minuta (Hexactinellida) is lacking key metazoan core genes.</title>
        <authorList>
            <person name="Santini S."/>
            <person name="Schenkelaars Q."/>
            <person name="Jourda C."/>
            <person name="Duchesne M."/>
            <person name="Belahbib H."/>
            <person name="Rocher C."/>
            <person name="Selva M."/>
            <person name="Riesgo A."/>
            <person name="Vervoort M."/>
            <person name="Leys S.P."/>
            <person name="Kodjabachian L."/>
            <person name="Le Bivic A."/>
            <person name="Borchiellini C."/>
            <person name="Claverie J.M."/>
            <person name="Renard E."/>
        </authorList>
    </citation>
    <scope>NUCLEOTIDE SEQUENCE [LARGE SCALE GENOMIC DNA]</scope>
    <source>
        <strain evidence="2">SPO-2</strain>
    </source>
</reference>
<proteinExistence type="predicted"/>
<dbReference type="EMBL" id="JAKMXF010000324">
    <property type="protein sequence ID" value="KAI6648901.1"/>
    <property type="molecule type" value="Genomic_DNA"/>
</dbReference>
<comment type="caution">
    <text evidence="2">The sequence shown here is derived from an EMBL/GenBank/DDBJ whole genome shotgun (WGS) entry which is preliminary data.</text>
</comment>
<feature type="compositionally biased region" description="Polar residues" evidence="1">
    <location>
        <begin position="93"/>
        <end position="106"/>
    </location>
</feature>
<accession>A0AAV7JJ24</accession>
<dbReference type="Proteomes" id="UP001165289">
    <property type="component" value="Unassembled WGS sequence"/>
</dbReference>